<evidence type="ECO:0000313" key="1">
    <source>
        <dbReference type="EMBL" id="MFM9330117.1"/>
    </source>
</evidence>
<comment type="caution">
    <text evidence="1">The sequence shown here is derived from an EMBL/GenBank/DDBJ whole genome shotgun (WGS) entry which is preliminary data.</text>
</comment>
<dbReference type="Proteomes" id="UP001631969">
    <property type="component" value="Unassembled WGS sequence"/>
</dbReference>
<organism evidence="1 2">
    <name type="scientific">Paenibacillus mesotrionivorans</name>
    <dbReference type="NCBI Taxonomy" id="3160968"/>
    <lineage>
        <taxon>Bacteria</taxon>
        <taxon>Bacillati</taxon>
        <taxon>Bacillota</taxon>
        <taxon>Bacilli</taxon>
        <taxon>Bacillales</taxon>
        <taxon>Paenibacillaceae</taxon>
        <taxon>Paenibacillus</taxon>
    </lineage>
</organism>
<accession>A0ACC7P706</accession>
<protein>
    <submittedName>
        <fullName evidence="1">Cellulose biosynthesis cyclic di-GMP-binding regulatory protein BcsB</fullName>
    </submittedName>
</protein>
<sequence>MIFKRITLPVFIVLGLLMQGSWAQAAILLTKTGTHSYTVPFVREDVSLSGSAGSSETTFHLPAYWEISRVKLLLEVQVSAVSRKEWSTVTLLLNGNPFYSFHPETGTETSQRLEIPVPAGLLAQGGNTLKLQTELRSYADEQVCQEDTGIGHWLRIGGASRIETEYTLRPVEDSIRDFNARITGPDAVAAGRSLVALPADPKSSDWEAAVYALTGYARTNLLTENAIPLLPYSAEHIQNKDYVTAVGLYDSLPQELKEPAVAGFQTPPDLDHQGIIRLVNVQDKAVLIVTSRSPELLVKAGRLVANQEHMAQAAGNTLLLDAATDVAKPAAGFTREIRLTESGSVLTGPFHQEYNYYIAMPGNLELGDASKINLDFRYAENLNFDRSLMTVKINGVPIGSKKLHKELAQADRAVFTVPGDLAVSGNFTVTVAFDLEADFNACAANREDTPWAYITPESLLQLQTRQGTELLLNNYPYPFIQDGQFASVSVVLPDRRDNELYRTVGNLFHLLGRYAIGNTGEVRFSQASAAPEELKDRNLIAIGSLRDNAVIKAQNDNLYFRYDAEGTRILSNEKISLEPGYASTIGTLQLLPSPYGNGGMLVVTGAEPESVFRASRLLAGEEARWKVYGDGVLTDRDGKTQAFRFKKTAAPKPLTGLDEILQRQDVVTFTAAAVLVLALVLVSLILLIRKHTRRKTAQSKPALPNEQLTRRKRP</sequence>
<keyword evidence="2" id="KW-1185">Reference proteome</keyword>
<proteinExistence type="predicted"/>
<reference evidence="1" key="1">
    <citation type="submission" date="2024-12" db="EMBL/GenBank/DDBJ databases">
        <authorList>
            <person name="Wu N."/>
        </authorList>
    </citation>
    <scope>NUCLEOTIDE SEQUENCE</scope>
    <source>
        <strain evidence="1">P15</strain>
    </source>
</reference>
<dbReference type="EMBL" id="JBJURJ010000011">
    <property type="protein sequence ID" value="MFM9330117.1"/>
    <property type="molecule type" value="Genomic_DNA"/>
</dbReference>
<evidence type="ECO:0000313" key="2">
    <source>
        <dbReference type="Proteomes" id="UP001631969"/>
    </source>
</evidence>
<name>A0ACC7P706_9BACL</name>
<gene>
    <name evidence="1" type="ORF">ACI1P1_17600</name>
</gene>